<gene>
    <name evidence="3" type="ORF">C5167_039309</name>
</gene>
<dbReference type="GO" id="GO:0001709">
    <property type="term" value="P:cell fate determination"/>
    <property type="evidence" value="ECO:0007669"/>
    <property type="project" value="TreeGrafter"/>
</dbReference>
<organism evidence="3 4">
    <name type="scientific">Papaver somniferum</name>
    <name type="common">Opium poppy</name>
    <dbReference type="NCBI Taxonomy" id="3469"/>
    <lineage>
        <taxon>Eukaryota</taxon>
        <taxon>Viridiplantae</taxon>
        <taxon>Streptophyta</taxon>
        <taxon>Embryophyta</taxon>
        <taxon>Tracheophyta</taxon>
        <taxon>Spermatophyta</taxon>
        <taxon>Magnoliopsida</taxon>
        <taxon>Ranunculales</taxon>
        <taxon>Papaveraceae</taxon>
        <taxon>Papaveroideae</taxon>
        <taxon>Papaver</taxon>
    </lineage>
</organism>
<name>A0A4Y7IBY2_PAPSO</name>
<evidence type="ECO:0000256" key="2">
    <source>
        <dbReference type="SAM" id="SignalP"/>
    </source>
</evidence>
<keyword evidence="1 2" id="KW-0732">Signal</keyword>
<evidence type="ECO:0000256" key="1">
    <source>
        <dbReference type="ARBA" id="ARBA00022729"/>
    </source>
</evidence>
<evidence type="ECO:0000313" key="3">
    <source>
        <dbReference type="EMBL" id="RZC46354.1"/>
    </source>
</evidence>
<keyword evidence="4" id="KW-1185">Reference proteome</keyword>
<sequence length="169" mass="18780">MGCSIQFLLLLAPVVCHTSDSVLGHKDAGGEQSQISSSLPRVNCTHPANPVRNGHHQRYGRGRRAMKCPTETLGVFQGRVDPLPGGLPQHLVQICNIATNCTAYRIYFSCGWFASAKLINPRVFRRLRFNNCLVNDGKDLEEGRCLSFTYAETYPYPLAVKSLKCKNPK</sequence>
<dbReference type="EMBL" id="CM010715">
    <property type="protein sequence ID" value="RZC46354.1"/>
    <property type="molecule type" value="Genomic_DNA"/>
</dbReference>
<feature type="signal peptide" evidence="2">
    <location>
        <begin position="1"/>
        <end position="24"/>
    </location>
</feature>
<dbReference type="OMA" id="NCTAYRI"/>
<dbReference type="PANTHER" id="PTHR33184:SF67">
    <property type="entry name" value="PROTEIN TAPETUM DETERMINANT 1"/>
    <property type="match status" value="1"/>
</dbReference>
<proteinExistence type="predicted"/>
<protein>
    <submittedName>
        <fullName evidence="3">Uncharacterized protein</fullName>
    </submittedName>
</protein>
<dbReference type="AlphaFoldDB" id="A0A4Y7IBY2"/>
<dbReference type="Proteomes" id="UP000316621">
    <property type="component" value="Chromosome 1"/>
</dbReference>
<dbReference type="Gramene" id="RZC46354">
    <property type="protein sequence ID" value="RZC46354"/>
    <property type="gene ID" value="C5167_039309"/>
</dbReference>
<feature type="chain" id="PRO_5021425022" evidence="2">
    <location>
        <begin position="25"/>
        <end position="169"/>
    </location>
</feature>
<dbReference type="PANTHER" id="PTHR33184">
    <property type="entry name" value="PROTEIN TAPETUM DETERMINANT 1-LIKE-RELATED"/>
    <property type="match status" value="1"/>
</dbReference>
<reference evidence="3 4" key="1">
    <citation type="journal article" date="2018" name="Science">
        <title>The opium poppy genome and morphinan production.</title>
        <authorList>
            <person name="Guo L."/>
            <person name="Winzer T."/>
            <person name="Yang X."/>
            <person name="Li Y."/>
            <person name="Ning Z."/>
            <person name="He Z."/>
            <person name="Teodor R."/>
            <person name="Lu Y."/>
            <person name="Bowser T.A."/>
            <person name="Graham I.A."/>
            <person name="Ye K."/>
        </authorList>
    </citation>
    <scope>NUCLEOTIDE SEQUENCE [LARGE SCALE GENOMIC DNA]</scope>
    <source>
        <strain evidence="4">cv. HN1</strain>
        <tissue evidence="3">Leaves</tissue>
    </source>
</reference>
<dbReference type="STRING" id="3469.A0A4Y7IBY2"/>
<accession>A0A4Y7IBY2</accession>
<dbReference type="InterPro" id="IPR040361">
    <property type="entry name" value="TPD1"/>
</dbReference>
<evidence type="ECO:0000313" key="4">
    <source>
        <dbReference type="Proteomes" id="UP000316621"/>
    </source>
</evidence>
<dbReference type="Pfam" id="PF24068">
    <property type="entry name" value="TPD1_C"/>
    <property type="match status" value="1"/>
</dbReference>